<keyword evidence="3" id="KW-1185">Reference proteome</keyword>
<evidence type="ECO:0000313" key="3">
    <source>
        <dbReference type="Proteomes" id="UP001321760"/>
    </source>
</evidence>
<name>A0AAV9GTQ2_9PEZI</name>
<dbReference type="AlphaFoldDB" id="A0AAV9GTQ2"/>
<comment type="caution">
    <text evidence="2">The sequence shown here is derived from an EMBL/GenBank/DDBJ whole genome shotgun (WGS) entry which is preliminary data.</text>
</comment>
<proteinExistence type="predicted"/>
<evidence type="ECO:0000313" key="2">
    <source>
        <dbReference type="EMBL" id="KAK4452299.1"/>
    </source>
</evidence>
<feature type="region of interest" description="Disordered" evidence="1">
    <location>
        <begin position="97"/>
        <end position="121"/>
    </location>
</feature>
<feature type="compositionally biased region" description="Low complexity" evidence="1">
    <location>
        <begin position="261"/>
        <end position="279"/>
    </location>
</feature>
<evidence type="ECO:0000256" key="1">
    <source>
        <dbReference type="SAM" id="MobiDB-lite"/>
    </source>
</evidence>
<feature type="compositionally biased region" description="Low complexity" evidence="1">
    <location>
        <begin position="334"/>
        <end position="345"/>
    </location>
</feature>
<feature type="compositionally biased region" description="Polar residues" evidence="1">
    <location>
        <begin position="395"/>
        <end position="408"/>
    </location>
</feature>
<reference evidence="2" key="1">
    <citation type="journal article" date="2023" name="Mol. Phylogenet. Evol.">
        <title>Genome-scale phylogeny and comparative genomics of the fungal order Sordariales.</title>
        <authorList>
            <person name="Hensen N."/>
            <person name="Bonometti L."/>
            <person name="Westerberg I."/>
            <person name="Brannstrom I.O."/>
            <person name="Guillou S."/>
            <person name="Cros-Aarteil S."/>
            <person name="Calhoun S."/>
            <person name="Haridas S."/>
            <person name="Kuo A."/>
            <person name="Mondo S."/>
            <person name="Pangilinan J."/>
            <person name="Riley R."/>
            <person name="LaButti K."/>
            <person name="Andreopoulos B."/>
            <person name="Lipzen A."/>
            <person name="Chen C."/>
            <person name="Yan M."/>
            <person name="Daum C."/>
            <person name="Ng V."/>
            <person name="Clum A."/>
            <person name="Steindorff A."/>
            <person name="Ohm R.A."/>
            <person name="Martin F."/>
            <person name="Silar P."/>
            <person name="Natvig D.O."/>
            <person name="Lalanne C."/>
            <person name="Gautier V."/>
            <person name="Ament-Velasquez S.L."/>
            <person name="Kruys A."/>
            <person name="Hutchinson M.I."/>
            <person name="Powell A.J."/>
            <person name="Barry K."/>
            <person name="Miller A.N."/>
            <person name="Grigoriev I.V."/>
            <person name="Debuchy R."/>
            <person name="Gladieux P."/>
            <person name="Hiltunen Thoren M."/>
            <person name="Johannesson H."/>
        </authorList>
    </citation>
    <scope>NUCLEOTIDE SEQUENCE</scope>
    <source>
        <strain evidence="2">PSN243</strain>
    </source>
</reference>
<dbReference type="Proteomes" id="UP001321760">
    <property type="component" value="Unassembled WGS sequence"/>
</dbReference>
<gene>
    <name evidence="2" type="ORF">QBC34DRAFT_31893</name>
</gene>
<protein>
    <submittedName>
        <fullName evidence="2">Uncharacterized protein</fullName>
    </submittedName>
</protein>
<dbReference type="EMBL" id="MU865924">
    <property type="protein sequence ID" value="KAK4452299.1"/>
    <property type="molecule type" value="Genomic_DNA"/>
</dbReference>
<reference evidence="2" key="2">
    <citation type="submission" date="2023-05" db="EMBL/GenBank/DDBJ databases">
        <authorList>
            <consortium name="Lawrence Berkeley National Laboratory"/>
            <person name="Steindorff A."/>
            <person name="Hensen N."/>
            <person name="Bonometti L."/>
            <person name="Westerberg I."/>
            <person name="Brannstrom I.O."/>
            <person name="Guillou S."/>
            <person name="Cros-Aarteil S."/>
            <person name="Calhoun S."/>
            <person name="Haridas S."/>
            <person name="Kuo A."/>
            <person name="Mondo S."/>
            <person name="Pangilinan J."/>
            <person name="Riley R."/>
            <person name="Labutti K."/>
            <person name="Andreopoulos B."/>
            <person name="Lipzen A."/>
            <person name="Chen C."/>
            <person name="Yanf M."/>
            <person name="Daum C."/>
            <person name="Ng V."/>
            <person name="Clum A."/>
            <person name="Ohm R."/>
            <person name="Martin F."/>
            <person name="Silar P."/>
            <person name="Natvig D."/>
            <person name="Lalanne C."/>
            <person name="Gautier V."/>
            <person name="Ament-Velasquez S.L."/>
            <person name="Kruys A."/>
            <person name="Hutchinson M.I."/>
            <person name="Powell A.J."/>
            <person name="Barry K."/>
            <person name="Miller A.N."/>
            <person name="Grigoriev I.V."/>
            <person name="Debuchy R."/>
            <person name="Gladieux P."/>
            <person name="Thoren M.H."/>
            <person name="Johannesson H."/>
        </authorList>
    </citation>
    <scope>NUCLEOTIDE SEQUENCE</scope>
    <source>
        <strain evidence="2">PSN243</strain>
    </source>
</reference>
<organism evidence="2 3">
    <name type="scientific">Podospora aff. communis PSN243</name>
    <dbReference type="NCBI Taxonomy" id="3040156"/>
    <lineage>
        <taxon>Eukaryota</taxon>
        <taxon>Fungi</taxon>
        <taxon>Dikarya</taxon>
        <taxon>Ascomycota</taxon>
        <taxon>Pezizomycotina</taxon>
        <taxon>Sordariomycetes</taxon>
        <taxon>Sordariomycetidae</taxon>
        <taxon>Sordariales</taxon>
        <taxon>Podosporaceae</taxon>
        <taxon>Podospora</taxon>
    </lineage>
</organism>
<feature type="region of interest" description="Disordered" evidence="1">
    <location>
        <begin position="227"/>
        <end position="408"/>
    </location>
</feature>
<feature type="compositionally biased region" description="Low complexity" evidence="1">
    <location>
        <begin position="234"/>
        <end position="251"/>
    </location>
</feature>
<accession>A0AAV9GTQ2</accession>
<sequence length="408" mass="44065">MAAAVPLSGTASVFRTPYAPPGDRARQVLLRQGVDIALDYFNIGEKDEIPRLTSRAEKWCRRYYQGYDYYGTSRPLELLDRFPGIFNLRIEPHLRLDRSMPSSPAPSDHSEMESMESKGFPAYSEPTLASKEELDQITEVRPRATHQVGMKPVMRVDATMLRGSGLMDTLPEFLGQLARANLETETKLAENAEGSGFELDDETAANQPHISFDIFAGLIKRQKRKRSGDIVLPGSTHSEGSPSSSSSSGRSRIIKLKPPGRSRNESSPESSRPSTSSSEGLVSEVDEQPRKKIKIVLKTSRSPTPSGEPSVPPPGSSGTSTSKRPTKIKIVNRSSSSSSAGSPSPTTVRAPGSFISGVETPPARKTRIVVVNSSSRSSSSPSGSPSPAPLRIKIVNSTSRASPTTKSE</sequence>
<feature type="compositionally biased region" description="Low complexity" evidence="1">
    <location>
        <begin position="373"/>
        <end position="385"/>
    </location>
</feature>